<dbReference type="InterPro" id="IPR018060">
    <property type="entry name" value="HTH_AraC"/>
</dbReference>
<accession>A0A135HNW4</accession>
<dbReference type="InterPro" id="IPR052158">
    <property type="entry name" value="INH-QAR"/>
</dbReference>
<dbReference type="PANTHER" id="PTHR43130">
    <property type="entry name" value="ARAC-FAMILY TRANSCRIPTIONAL REGULATOR"/>
    <property type="match status" value="1"/>
</dbReference>
<evidence type="ECO:0000256" key="1">
    <source>
        <dbReference type="ARBA" id="ARBA00023015"/>
    </source>
</evidence>
<dbReference type="OrthoDB" id="9814125at2"/>
<keyword evidence="3" id="KW-0804">Transcription</keyword>
<dbReference type="SMART" id="SM00342">
    <property type="entry name" value="HTH_ARAC"/>
    <property type="match status" value="1"/>
</dbReference>
<dbReference type="InterPro" id="IPR020449">
    <property type="entry name" value="Tscrpt_reg_AraC-type_HTH"/>
</dbReference>
<dbReference type="Pfam" id="PF01965">
    <property type="entry name" value="DJ-1_PfpI"/>
    <property type="match status" value="1"/>
</dbReference>
<dbReference type="InterPro" id="IPR018062">
    <property type="entry name" value="HTH_AraC-typ_CS"/>
</dbReference>
<evidence type="ECO:0000313" key="5">
    <source>
        <dbReference type="EMBL" id="KXF74905.1"/>
    </source>
</evidence>
<dbReference type="STRING" id="1494590.ATN84_22050"/>
<organism evidence="5 6">
    <name type="scientific">Paramesorhizobium deserti</name>
    <dbReference type="NCBI Taxonomy" id="1494590"/>
    <lineage>
        <taxon>Bacteria</taxon>
        <taxon>Pseudomonadati</taxon>
        <taxon>Pseudomonadota</taxon>
        <taxon>Alphaproteobacteria</taxon>
        <taxon>Hyphomicrobiales</taxon>
        <taxon>Phyllobacteriaceae</taxon>
        <taxon>Paramesorhizobium</taxon>
    </lineage>
</organism>
<evidence type="ECO:0000259" key="4">
    <source>
        <dbReference type="PROSITE" id="PS01124"/>
    </source>
</evidence>
<dbReference type="Proteomes" id="UP000070107">
    <property type="component" value="Unassembled WGS sequence"/>
</dbReference>
<keyword evidence="1" id="KW-0805">Transcription regulation</keyword>
<evidence type="ECO:0000256" key="2">
    <source>
        <dbReference type="ARBA" id="ARBA00023125"/>
    </source>
</evidence>
<dbReference type="Gene3D" id="3.40.50.880">
    <property type="match status" value="1"/>
</dbReference>
<dbReference type="EMBL" id="LNTU01000040">
    <property type="protein sequence ID" value="KXF74905.1"/>
    <property type="molecule type" value="Genomic_DNA"/>
</dbReference>
<dbReference type="PROSITE" id="PS00041">
    <property type="entry name" value="HTH_ARAC_FAMILY_1"/>
    <property type="match status" value="1"/>
</dbReference>
<feature type="domain" description="HTH araC/xylS-type" evidence="4">
    <location>
        <begin position="234"/>
        <end position="332"/>
    </location>
</feature>
<dbReference type="SUPFAM" id="SSF46689">
    <property type="entry name" value="Homeodomain-like"/>
    <property type="match status" value="2"/>
</dbReference>
<dbReference type="InterPro" id="IPR029062">
    <property type="entry name" value="Class_I_gatase-like"/>
</dbReference>
<keyword evidence="2" id="KW-0238">DNA-binding</keyword>
<dbReference type="PROSITE" id="PS01124">
    <property type="entry name" value="HTH_ARAC_FAMILY_2"/>
    <property type="match status" value="1"/>
</dbReference>
<dbReference type="SUPFAM" id="SSF52317">
    <property type="entry name" value="Class I glutamine amidotransferase-like"/>
    <property type="match status" value="1"/>
</dbReference>
<protein>
    <recommendedName>
        <fullName evidence="4">HTH araC/xylS-type domain-containing protein</fullName>
    </recommendedName>
</protein>
<dbReference type="CDD" id="cd03138">
    <property type="entry name" value="GATase1_AraC_2"/>
    <property type="match status" value="1"/>
</dbReference>
<dbReference type="InterPro" id="IPR009057">
    <property type="entry name" value="Homeodomain-like_sf"/>
</dbReference>
<keyword evidence="6" id="KW-1185">Reference proteome</keyword>
<evidence type="ECO:0000256" key="3">
    <source>
        <dbReference type="ARBA" id="ARBA00023163"/>
    </source>
</evidence>
<gene>
    <name evidence="5" type="ORF">ATN84_22050</name>
</gene>
<dbReference type="InterPro" id="IPR002818">
    <property type="entry name" value="DJ-1/PfpI"/>
</dbReference>
<dbReference type="AlphaFoldDB" id="A0A135HNW4"/>
<dbReference type="GO" id="GO:0043565">
    <property type="term" value="F:sequence-specific DNA binding"/>
    <property type="evidence" value="ECO:0007669"/>
    <property type="project" value="InterPro"/>
</dbReference>
<dbReference type="Pfam" id="PF12833">
    <property type="entry name" value="HTH_18"/>
    <property type="match status" value="1"/>
</dbReference>
<reference evidence="5 6" key="1">
    <citation type="submission" date="2015-11" db="EMBL/GenBank/DDBJ databases">
        <title>Draft genome sequence of Paramesorhizobium deserti A-3-E, a strain highly resistant to diverse beta-lactam antibiotics.</title>
        <authorList>
            <person name="Lv R."/>
            <person name="Yang X."/>
            <person name="Fang N."/>
            <person name="Guo J."/>
            <person name="Luo X."/>
            <person name="Peng F."/>
            <person name="Yang R."/>
            <person name="Cui Y."/>
            <person name="Fang C."/>
            <person name="Song Y."/>
        </authorList>
    </citation>
    <scope>NUCLEOTIDE SEQUENCE [LARGE SCALE GENOMIC DNA]</scope>
    <source>
        <strain evidence="5 6">A-3-E</strain>
    </source>
</reference>
<name>A0A135HNW4_9HYPH</name>
<dbReference type="RefSeq" id="WP_068885141.1">
    <property type="nucleotide sequence ID" value="NZ_LNTU01000040.1"/>
</dbReference>
<comment type="caution">
    <text evidence="5">The sequence shown here is derived from an EMBL/GenBank/DDBJ whole genome shotgun (WGS) entry which is preliminary data.</text>
</comment>
<dbReference type="PRINTS" id="PR00032">
    <property type="entry name" value="HTHARAC"/>
</dbReference>
<dbReference type="PANTHER" id="PTHR43130:SF3">
    <property type="entry name" value="HTH-TYPE TRANSCRIPTIONAL REGULATOR RV1931C"/>
    <property type="match status" value="1"/>
</dbReference>
<dbReference type="GO" id="GO:0003700">
    <property type="term" value="F:DNA-binding transcription factor activity"/>
    <property type="evidence" value="ECO:0007669"/>
    <property type="project" value="InterPro"/>
</dbReference>
<proteinExistence type="predicted"/>
<sequence length="343" mass="38367">MKSEAHEPLFTAVLATPHVGAGAFIIMDALASVGFLWEYLHGEEPGRKYFLPRLLSVDGEPYNDLHGLLIQPHGSLDDHPEPDIIIIPEMLLDPWRPLPNSYAPIIDWICSAYKRGAIVASLCSGSMLLAETGLLDGEEATSHWAYSDAIARRHPDIRFRKERILVHAGEGHRLVTAGGFSSWHDLLLYLIGRVAGPEEARRTAKLFLLSWHDEGQLPFAALTVGRRHEDKAVTAAQLWVADNYANPNPVGAMAAQSGLAERNFLRRFKRATGQSPMEYVRTLRIEEAKQLLETTDMSLDDIAIEVGYCEPSAFRHLFRKLVGVTPSAYRRRHLRPVLGRQRA</sequence>
<dbReference type="Gene3D" id="1.10.10.60">
    <property type="entry name" value="Homeodomain-like"/>
    <property type="match status" value="2"/>
</dbReference>
<evidence type="ECO:0000313" key="6">
    <source>
        <dbReference type="Proteomes" id="UP000070107"/>
    </source>
</evidence>